<dbReference type="STRING" id="1237085.Ngar_c05860"/>
<evidence type="ECO:0000313" key="2">
    <source>
        <dbReference type="Proteomes" id="UP000008037"/>
    </source>
</evidence>
<reference evidence="1 2" key="1">
    <citation type="journal article" date="2012" name="Environ. Microbiol.">
        <title>The genome of the ammonia-oxidizing Candidatus Nitrososphaera gargensis: insights into metabolic versatility and environmental adaptations.</title>
        <authorList>
            <person name="Spang A."/>
            <person name="Poehlein A."/>
            <person name="Offre P."/>
            <person name="Zumbragel S."/>
            <person name="Haider S."/>
            <person name="Rychlik N."/>
            <person name="Nowka B."/>
            <person name="Schmeisser C."/>
            <person name="Lebedeva E.V."/>
            <person name="Rattei T."/>
            <person name="Bohm C."/>
            <person name="Schmid M."/>
            <person name="Galushko A."/>
            <person name="Hatzenpichler R."/>
            <person name="Weinmaier T."/>
            <person name="Daniel R."/>
            <person name="Schleper C."/>
            <person name="Spieck E."/>
            <person name="Streit W."/>
            <person name="Wagner M."/>
        </authorList>
    </citation>
    <scope>NUCLEOTIDE SEQUENCE [LARGE SCALE GENOMIC DNA]</scope>
    <source>
        <strain evidence="2">Ga9.2</strain>
    </source>
</reference>
<protein>
    <submittedName>
        <fullName evidence="1">Uncharacterized protein</fullName>
    </submittedName>
</protein>
<proteinExistence type="predicted"/>
<sequence length="52" mass="5872">MIHHDVLVEIALGKMYNSEAVKMLTYITTPSQERTIPSSTSMLAYIEVIVVF</sequence>
<organism evidence="1 2">
    <name type="scientific">Nitrososphaera gargensis (strain Ga9.2)</name>
    <dbReference type="NCBI Taxonomy" id="1237085"/>
    <lineage>
        <taxon>Archaea</taxon>
        <taxon>Nitrososphaerota</taxon>
        <taxon>Nitrososphaeria</taxon>
        <taxon>Nitrososphaerales</taxon>
        <taxon>Nitrososphaeraceae</taxon>
        <taxon>Nitrososphaera</taxon>
    </lineage>
</organism>
<dbReference type="EMBL" id="CP002408">
    <property type="protein sequence ID" value="AFU57529.1"/>
    <property type="molecule type" value="Genomic_DNA"/>
</dbReference>
<dbReference type="InParanoid" id="K0IM34"/>
<evidence type="ECO:0000313" key="1">
    <source>
        <dbReference type="EMBL" id="AFU57529.1"/>
    </source>
</evidence>
<dbReference type="KEGG" id="nga:Ngar_c05860"/>
<accession>K0IM34</accession>
<dbReference type="HOGENOM" id="CLU_3075468_0_0_2"/>
<dbReference type="AlphaFoldDB" id="K0IM34"/>
<keyword evidence="2" id="KW-1185">Reference proteome</keyword>
<name>K0IM34_NITGG</name>
<dbReference type="Proteomes" id="UP000008037">
    <property type="component" value="Chromosome"/>
</dbReference>
<gene>
    <name evidence="1" type="ordered locus">Ngar_c05860</name>
</gene>
<dbReference type="BioCyc" id="CNIT1237085:G1324-584-MONOMER"/>